<dbReference type="RefSeq" id="WP_284194731.1">
    <property type="nucleotide sequence ID" value="NZ_BSOG01000001.1"/>
</dbReference>
<dbReference type="EMBL" id="BSOG01000001">
    <property type="protein sequence ID" value="GLR11582.1"/>
    <property type="molecule type" value="Genomic_DNA"/>
</dbReference>
<reference evidence="2" key="1">
    <citation type="journal article" date="2019" name="Int. J. Syst. Evol. Microbiol.">
        <title>The Global Catalogue of Microorganisms (GCM) 10K type strain sequencing project: providing services to taxonomists for standard genome sequencing and annotation.</title>
        <authorList>
            <consortium name="The Broad Institute Genomics Platform"/>
            <consortium name="The Broad Institute Genome Sequencing Center for Infectious Disease"/>
            <person name="Wu L."/>
            <person name="Ma J."/>
        </authorList>
    </citation>
    <scope>NUCLEOTIDE SEQUENCE [LARGE SCALE GENOMIC DNA]</scope>
    <source>
        <strain evidence="2">NBRC 110044</strain>
    </source>
</reference>
<dbReference type="Proteomes" id="UP001156706">
    <property type="component" value="Unassembled WGS sequence"/>
</dbReference>
<protein>
    <recommendedName>
        <fullName evidence="3">AsnC family protein</fullName>
    </recommendedName>
</protein>
<name>A0ABQ5Y9H7_9NEIS</name>
<accession>A0ABQ5Y9H7</accession>
<evidence type="ECO:0008006" key="3">
    <source>
        <dbReference type="Google" id="ProtNLM"/>
    </source>
</evidence>
<organism evidence="1 2">
    <name type="scientific">Chitinimonas prasina</name>
    <dbReference type="NCBI Taxonomy" id="1434937"/>
    <lineage>
        <taxon>Bacteria</taxon>
        <taxon>Pseudomonadati</taxon>
        <taxon>Pseudomonadota</taxon>
        <taxon>Betaproteobacteria</taxon>
        <taxon>Neisseriales</taxon>
        <taxon>Chitinibacteraceae</taxon>
        <taxon>Chitinimonas</taxon>
    </lineage>
</organism>
<evidence type="ECO:0000313" key="1">
    <source>
        <dbReference type="EMBL" id="GLR11582.1"/>
    </source>
</evidence>
<keyword evidence="2" id="KW-1185">Reference proteome</keyword>
<evidence type="ECO:0000313" key="2">
    <source>
        <dbReference type="Proteomes" id="UP001156706"/>
    </source>
</evidence>
<comment type="caution">
    <text evidence="1">The sequence shown here is derived from an EMBL/GenBank/DDBJ whole genome shotgun (WGS) entry which is preliminary data.</text>
</comment>
<sequence length="61" mass="6905">MQNAKRWSSLEDEILLAGFRENLELRDIAARLGRREGAVLERAQDLGLGNAQPQPDWRMAA</sequence>
<gene>
    <name evidence="1" type="ORF">GCM10007907_03720</name>
</gene>
<proteinExistence type="predicted"/>